<keyword evidence="2" id="KW-0966">Cell projection</keyword>
<proteinExistence type="predicted"/>
<dbReference type="EMBL" id="CP098747">
    <property type="protein sequence ID" value="USG60518.1"/>
    <property type="molecule type" value="Genomic_DNA"/>
</dbReference>
<feature type="coiled-coil region" evidence="1">
    <location>
        <begin position="15"/>
        <end position="91"/>
    </location>
</feature>
<keyword evidence="3" id="KW-1185">Reference proteome</keyword>
<sequence>MKGLSNLIRLHKWKLDEKRRELTDMEQMRDSFMAQRTDLQREQQREQEIAAEDPDINFAYSNYATAAKERLENLQTSISEISQKIIVLKDEVSFCYRELKKYEVALDVRDKRARLAEQRAEQKQIDDLAIDLYRRGLQSQNS</sequence>
<dbReference type="Proteomes" id="UP001056291">
    <property type="component" value="Chromosome"/>
</dbReference>
<keyword evidence="2" id="KW-0282">Flagellum</keyword>
<dbReference type="RefSeq" id="WP_251933399.1">
    <property type="nucleotide sequence ID" value="NZ_CP098747.1"/>
</dbReference>
<evidence type="ECO:0000313" key="2">
    <source>
        <dbReference type="EMBL" id="USG60518.1"/>
    </source>
</evidence>
<dbReference type="InterPro" id="IPR053716">
    <property type="entry name" value="Flag_assembly_chemotaxis_eff"/>
</dbReference>
<protein>
    <submittedName>
        <fullName evidence="2">Flagellar FliJ family protein</fullName>
    </submittedName>
</protein>
<keyword evidence="1" id="KW-0175">Coiled coil</keyword>
<dbReference type="Gene3D" id="1.10.287.1700">
    <property type="match status" value="1"/>
</dbReference>
<organism evidence="2 3">
    <name type="scientific">Sneathiella marina</name>
    <dbReference type="NCBI Taxonomy" id="2950108"/>
    <lineage>
        <taxon>Bacteria</taxon>
        <taxon>Pseudomonadati</taxon>
        <taxon>Pseudomonadota</taxon>
        <taxon>Alphaproteobacteria</taxon>
        <taxon>Sneathiellales</taxon>
        <taxon>Sneathiellaceae</taxon>
        <taxon>Sneathiella</taxon>
    </lineage>
</organism>
<evidence type="ECO:0000256" key="1">
    <source>
        <dbReference type="SAM" id="Coils"/>
    </source>
</evidence>
<evidence type="ECO:0000313" key="3">
    <source>
        <dbReference type="Proteomes" id="UP001056291"/>
    </source>
</evidence>
<reference evidence="2" key="1">
    <citation type="submission" date="2022-06" db="EMBL/GenBank/DDBJ databases">
        <title>Sneathiella actinostolidae sp. nov., isolated from a sea anemonein the Western Pacific Ocean.</title>
        <authorList>
            <person name="Wei M.J."/>
        </authorList>
    </citation>
    <scope>NUCLEOTIDE SEQUENCE</scope>
    <source>
        <strain evidence="2">PHK-P5</strain>
    </source>
</reference>
<name>A0ABY4W323_9PROT</name>
<accession>A0ABY4W323</accession>
<keyword evidence="2" id="KW-0969">Cilium</keyword>
<gene>
    <name evidence="2" type="ORF">NBZ79_15235</name>
</gene>